<evidence type="ECO:0000313" key="1">
    <source>
        <dbReference type="EMBL" id="KAH7843439.1"/>
    </source>
</evidence>
<name>A0ACB7XRV7_9ERIC</name>
<dbReference type="Proteomes" id="UP000828048">
    <property type="component" value="Chromosome 1"/>
</dbReference>
<accession>A0ACB7XRV7</accession>
<comment type="caution">
    <text evidence="1">The sequence shown here is derived from an EMBL/GenBank/DDBJ whole genome shotgun (WGS) entry which is preliminary data.</text>
</comment>
<sequence length="355" mass="40442">MLHCVMPSLSTRRQNPNSSLSSLQGSSAEDTPSSSAQPSPTINLTREYTFAIQTASYSEIWSRIHPNDPYYEGHLGEGAALEEHQSLEQVLYPSRECVDKALQHARPTTLTRLVSTYFDHSESTSHLCLLLHDRVCRARLTYRDLHNLLDVLPLNSDPSSLTQSQCDWAFDIFRKFDRLDNPFPCPDSHNFHDMRQCFSQLNDQLHRRLCKSRSRVRLLRRATSCSTVCLIGPLLPAVLPSKVTKKEMAHMAQLDAVAKGTYVLQNDLDTIDRLVERLYTAVEGDKFLICLGLERGNDRHPPIHEIAKQLQKNHLNFLSQLTDLEEHICLCFAAINRARSLLLEEIHLHKSHNGN</sequence>
<reference evidence="1 2" key="1">
    <citation type="journal article" date="2021" name="Hortic Res">
        <title>High-quality reference genome and annotation aids understanding of berry development for evergreen blueberry (Vaccinium darrowii).</title>
        <authorList>
            <person name="Yu J."/>
            <person name="Hulse-Kemp A.M."/>
            <person name="Babiker E."/>
            <person name="Staton M."/>
        </authorList>
    </citation>
    <scope>NUCLEOTIDE SEQUENCE [LARGE SCALE GENOMIC DNA]</scope>
    <source>
        <strain evidence="2">cv. NJ 8807/NJ 8810</strain>
        <tissue evidence="1">Young leaf</tissue>
    </source>
</reference>
<keyword evidence="2" id="KW-1185">Reference proteome</keyword>
<organism evidence="1 2">
    <name type="scientific">Vaccinium darrowii</name>
    <dbReference type="NCBI Taxonomy" id="229202"/>
    <lineage>
        <taxon>Eukaryota</taxon>
        <taxon>Viridiplantae</taxon>
        <taxon>Streptophyta</taxon>
        <taxon>Embryophyta</taxon>
        <taxon>Tracheophyta</taxon>
        <taxon>Spermatophyta</taxon>
        <taxon>Magnoliopsida</taxon>
        <taxon>eudicotyledons</taxon>
        <taxon>Gunneridae</taxon>
        <taxon>Pentapetalae</taxon>
        <taxon>asterids</taxon>
        <taxon>Ericales</taxon>
        <taxon>Ericaceae</taxon>
        <taxon>Vaccinioideae</taxon>
        <taxon>Vaccinieae</taxon>
        <taxon>Vaccinium</taxon>
    </lineage>
</organism>
<protein>
    <submittedName>
        <fullName evidence="1">Uncharacterized protein</fullName>
    </submittedName>
</protein>
<dbReference type="EMBL" id="CM037151">
    <property type="protein sequence ID" value="KAH7843439.1"/>
    <property type="molecule type" value="Genomic_DNA"/>
</dbReference>
<proteinExistence type="predicted"/>
<gene>
    <name evidence="1" type="ORF">Vadar_016685</name>
</gene>
<evidence type="ECO:0000313" key="2">
    <source>
        <dbReference type="Proteomes" id="UP000828048"/>
    </source>
</evidence>